<comment type="caution">
    <text evidence="6">The sequence shown here is derived from an EMBL/GenBank/DDBJ whole genome shotgun (WGS) entry which is preliminary data.</text>
</comment>
<evidence type="ECO:0000256" key="1">
    <source>
        <dbReference type="ARBA" id="ARBA00010587"/>
    </source>
</evidence>
<evidence type="ECO:0000313" key="7">
    <source>
        <dbReference type="Proteomes" id="UP000011744"/>
    </source>
</evidence>
<dbReference type="PANTHER" id="PTHR37164:SF1">
    <property type="entry name" value="BACTERIOHEMERYTHRIN"/>
    <property type="match status" value="1"/>
</dbReference>
<comment type="similarity">
    <text evidence="1">Belongs to the hemerythrin family.</text>
</comment>
<dbReference type="GO" id="GO:0005344">
    <property type="term" value="F:oxygen carrier activity"/>
    <property type="evidence" value="ECO:0007669"/>
    <property type="project" value="UniProtKB-KW"/>
</dbReference>
<dbReference type="OrthoDB" id="7305302at2"/>
<accession>M3A7J3</accession>
<dbReference type="InterPro" id="IPR012827">
    <property type="entry name" value="Hemerythrin_metal-bd"/>
</dbReference>
<feature type="domain" description="Hemerythrin-like" evidence="5">
    <location>
        <begin position="14"/>
        <end position="128"/>
    </location>
</feature>
<dbReference type="PROSITE" id="PS00550">
    <property type="entry name" value="HEMERYTHRINS"/>
    <property type="match status" value="1"/>
</dbReference>
<evidence type="ECO:0000256" key="2">
    <source>
        <dbReference type="ARBA" id="ARBA00022621"/>
    </source>
</evidence>
<evidence type="ECO:0000256" key="3">
    <source>
        <dbReference type="ARBA" id="ARBA00022723"/>
    </source>
</evidence>
<name>M3A7J3_9PROT</name>
<dbReference type="InterPro" id="IPR016131">
    <property type="entry name" value="Haemerythrin_Fe_BS"/>
</dbReference>
<keyword evidence="4" id="KW-0408">Iron</keyword>
<dbReference type="PANTHER" id="PTHR37164">
    <property type="entry name" value="BACTERIOHEMERYTHRIN"/>
    <property type="match status" value="1"/>
</dbReference>
<keyword evidence="7" id="KW-1185">Reference proteome</keyword>
<dbReference type="PATRIC" id="fig|1244869.3.peg.3364"/>
<dbReference type="NCBIfam" id="TIGR02481">
    <property type="entry name" value="hemeryth_dom"/>
    <property type="match status" value="1"/>
</dbReference>
<organism evidence="6 7">
    <name type="scientific">Paramagnetospirillum caucaseum</name>
    <dbReference type="NCBI Taxonomy" id="1244869"/>
    <lineage>
        <taxon>Bacteria</taxon>
        <taxon>Pseudomonadati</taxon>
        <taxon>Pseudomonadota</taxon>
        <taxon>Alphaproteobacteria</taxon>
        <taxon>Rhodospirillales</taxon>
        <taxon>Magnetospirillaceae</taxon>
        <taxon>Paramagnetospirillum</taxon>
    </lineage>
</organism>
<dbReference type="InterPro" id="IPR012312">
    <property type="entry name" value="Hemerythrin-like"/>
</dbReference>
<dbReference type="RefSeq" id="WP_008619749.1">
    <property type="nucleotide sequence ID" value="NZ_AONQ01000053.1"/>
</dbReference>
<dbReference type="GO" id="GO:0046872">
    <property type="term" value="F:metal ion binding"/>
    <property type="evidence" value="ECO:0007669"/>
    <property type="project" value="UniProtKB-KW"/>
</dbReference>
<dbReference type="SUPFAM" id="SSF47188">
    <property type="entry name" value="Hemerythrin-like"/>
    <property type="match status" value="1"/>
</dbReference>
<keyword evidence="3" id="KW-0479">Metal-binding</keyword>
<dbReference type="AlphaFoldDB" id="M3A7J3"/>
<dbReference type="CDD" id="cd12107">
    <property type="entry name" value="Hemerythrin"/>
    <property type="match status" value="1"/>
</dbReference>
<reference evidence="6 7" key="1">
    <citation type="journal article" date="2014" name="Genome Announc.">
        <title>Draft Genome Sequence of Magnetospirillum sp. Strain SO-1, a Freshwater Magnetotactic Bacterium Isolated from the Ol'khovka River, Russia.</title>
        <authorList>
            <person name="Grouzdev D.S."/>
            <person name="Dziuba M.V."/>
            <person name="Sukhacheva M.S."/>
            <person name="Mardanov A.V."/>
            <person name="Beletskiy A.V."/>
            <person name="Kuznetsov B.B."/>
            <person name="Skryabin K.G."/>
        </authorList>
    </citation>
    <scope>NUCLEOTIDE SEQUENCE [LARGE SCALE GENOMIC DNA]</scope>
    <source>
        <strain evidence="6 7">SO-1</strain>
    </source>
</reference>
<dbReference type="Proteomes" id="UP000011744">
    <property type="component" value="Unassembled WGS sequence"/>
</dbReference>
<gene>
    <name evidence="6" type="ORF">H261_16745</name>
</gene>
<proteinExistence type="inferred from homology"/>
<dbReference type="EMBL" id="AONQ01000053">
    <property type="protein sequence ID" value="EME68753.1"/>
    <property type="molecule type" value="Genomic_DNA"/>
</dbReference>
<dbReference type="Gene3D" id="1.20.120.50">
    <property type="entry name" value="Hemerythrin-like"/>
    <property type="match status" value="1"/>
</dbReference>
<dbReference type="Pfam" id="PF01814">
    <property type="entry name" value="Hemerythrin"/>
    <property type="match status" value="1"/>
</dbReference>
<keyword evidence="2" id="KW-0813">Transport</keyword>
<dbReference type="InterPro" id="IPR035938">
    <property type="entry name" value="Hemerythrin-like_sf"/>
</dbReference>
<dbReference type="InterPro" id="IPR050669">
    <property type="entry name" value="Hemerythrin"/>
</dbReference>
<evidence type="ECO:0000256" key="4">
    <source>
        <dbReference type="ARBA" id="ARBA00023004"/>
    </source>
</evidence>
<dbReference type="NCBIfam" id="NF033749">
    <property type="entry name" value="bact_hemeryth"/>
    <property type="match status" value="1"/>
</dbReference>
<evidence type="ECO:0000259" key="5">
    <source>
        <dbReference type="Pfam" id="PF01814"/>
    </source>
</evidence>
<keyword evidence="2" id="KW-0561">Oxygen transport</keyword>
<sequence>MLAWTEHLSVGEPTLDAHHQHLFKLLAEIDAMAEGGPGLDAVKAVFGELNRYIAYHFAEEEGMMERAGFPFLDLHRHSHQTIAMRVADMSAVLSAANVERVARELHGFLTGWLVHHIEIEDFEYRPFLAGGQ</sequence>
<evidence type="ECO:0000313" key="6">
    <source>
        <dbReference type="EMBL" id="EME68753.1"/>
    </source>
</evidence>
<dbReference type="eggNOG" id="COG2703">
    <property type="taxonomic scope" value="Bacteria"/>
</dbReference>
<protein>
    <submittedName>
        <fullName evidence="6">Hemerythrin-like protein</fullName>
    </submittedName>
</protein>
<dbReference type="STRING" id="1244869.H261_16745"/>